<protein>
    <submittedName>
        <fullName evidence="2">IS5 family transposase</fullName>
    </submittedName>
</protein>
<proteinExistence type="predicted"/>
<dbReference type="Pfam" id="PF13737">
    <property type="entry name" value="DDE_Tnp_1_5"/>
    <property type="match status" value="1"/>
</dbReference>
<keyword evidence="2" id="KW-0614">Plasmid</keyword>
<dbReference type="PANTHER" id="PTHR34631:SF3">
    <property type="entry name" value="ISSOD12 TRANSPOSASE TNPA_ISSOD12"/>
    <property type="match status" value="1"/>
</dbReference>
<dbReference type="InterPro" id="IPR053172">
    <property type="entry name" value="Tn903_transposase"/>
</dbReference>
<dbReference type="EMBL" id="CP076856">
    <property type="protein sequence ID" value="QWY79334.1"/>
    <property type="molecule type" value="Genomic_DNA"/>
</dbReference>
<dbReference type="AlphaFoldDB" id="A0A8F3E1N4"/>
<reference evidence="2" key="1">
    <citation type="submission" date="2021-06" db="EMBL/GenBank/DDBJ databases">
        <title>The First Complete Genome Sequence of Species Shewanella decolorationis, from a Bioremediation Competent Strain Ni1-3.</title>
        <authorList>
            <person name="Wang Y."/>
            <person name="Cai X."/>
            <person name="Mao Y."/>
        </authorList>
    </citation>
    <scope>NUCLEOTIDE SEQUENCE</scope>
    <source>
        <plasmid evidence="2">pNi1-3</plasmid>
    </source>
</reference>
<dbReference type="PANTHER" id="PTHR34631">
    <property type="match status" value="1"/>
</dbReference>
<organism evidence="2 3">
    <name type="scientific">Shewanella decolorationis</name>
    <dbReference type="NCBI Taxonomy" id="256839"/>
    <lineage>
        <taxon>Bacteria</taxon>
        <taxon>Pseudomonadati</taxon>
        <taxon>Pseudomonadota</taxon>
        <taxon>Gammaproteobacteria</taxon>
        <taxon>Alteromonadales</taxon>
        <taxon>Shewanellaceae</taxon>
        <taxon>Shewanella</taxon>
    </lineage>
</organism>
<dbReference type="InterPro" id="IPR025668">
    <property type="entry name" value="Tnp_DDE_dom"/>
</dbReference>
<evidence type="ECO:0000313" key="2">
    <source>
        <dbReference type="EMBL" id="QWY79334.1"/>
    </source>
</evidence>
<accession>A0A8F3E1N4</accession>
<geneLocation type="plasmid" evidence="2 3">
    <name>pNi1-3</name>
</geneLocation>
<evidence type="ECO:0000313" key="3">
    <source>
        <dbReference type="Proteomes" id="UP000321124"/>
    </source>
</evidence>
<dbReference type="NCBIfam" id="NF033579">
    <property type="entry name" value="transpos_IS5_2"/>
    <property type="match status" value="1"/>
</dbReference>
<dbReference type="RefSeq" id="WP_216832061.1">
    <property type="nucleotide sequence ID" value="NZ_CP076856.1"/>
</dbReference>
<sequence>MALAYVFVPLGFTPQYKTINWKQYNQALINRGSLTFWIDEDAIAQWKAKAEQPRKGRPRVFSDLAITTALMVKRVFSMPLRALQGFINSVFKLADIPLSCPHYTCISKRAKTVKIAFKTKTRGTIEHLAIDSTGLKVYGEGEWKVKKHGTDGKRRVWRKLHIAVDTHSHEIIAAELSLSGVTDAEVMPNLLKQTHRKIRNISGDGAYDTRACQDAVRRKRALVLIPPREGAALWEQGHPRNLAVSWQQLHGSNKQWKKRYGYHRRSISETAMYRVKQLLGGRLSLRNYNGQVGETYAMIKALNKLTGLGMPETYRVV</sequence>
<gene>
    <name evidence="2" type="ORF">D0436_24415</name>
</gene>
<dbReference type="InterPro" id="IPR053520">
    <property type="entry name" value="Transposase_Tn903"/>
</dbReference>
<evidence type="ECO:0000259" key="1">
    <source>
        <dbReference type="Pfam" id="PF13737"/>
    </source>
</evidence>
<feature type="domain" description="Transposase DDE" evidence="1">
    <location>
        <begin position="29"/>
        <end position="140"/>
    </location>
</feature>
<dbReference type="KEGG" id="sdeo:D0436_24415"/>
<name>A0A8F3E1N4_9GAMM</name>
<dbReference type="Proteomes" id="UP000321124">
    <property type="component" value="Plasmid pNi1-3"/>
</dbReference>